<evidence type="ECO:0000313" key="12">
    <source>
        <dbReference type="EMBL" id="KZS08809.1"/>
    </source>
</evidence>
<keyword evidence="5" id="KW-0862">Zinc</keyword>
<dbReference type="GO" id="GO:0045892">
    <property type="term" value="P:negative regulation of DNA-templated transcription"/>
    <property type="evidence" value="ECO:0007669"/>
    <property type="project" value="TreeGrafter"/>
</dbReference>
<dbReference type="EMBL" id="LRGB01002190">
    <property type="protein sequence ID" value="KZS08809.1"/>
    <property type="molecule type" value="Genomic_DNA"/>
</dbReference>
<dbReference type="SUPFAM" id="SSF63748">
    <property type="entry name" value="Tudor/PWWP/MBT"/>
    <property type="match status" value="4"/>
</dbReference>
<dbReference type="Gene3D" id="3.30.60.160">
    <property type="match status" value="1"/>
</dbReference>
<evidence type="ECO:0000256" key="7">
    <source>
        <dbReference type="ARBA" id="ARBA00023015"/>
    </source>
</evidence>
<dbReference type="GO" id="GO:0006325">
    <property type="term" value="P:chromatin organization"/>
    <property type="evidence" value="ECO:0007669"/>
    <property type="project" value="UniProtKB-KW"/>
</dbReference>
<dbReference type="SMART" id="SM00561">
    <property type="entry name" value="MBT"/>
    <property type="match status" value="4"/>
</dbReference>
<name>A0A0N8D115_9CRUS</name>
<dbReference type="Gene3D" id="1.10.150.50">
    <property type="entry name" value="Transcription Factor, Ets-1"/>
    <property type="match status" value="1"/>
</dbReference>
<evidence type="ECO:0000313" key="13">
    <source>
        <dbReference type="Proteomes" id="UP000076858"/>
    </source>
</evidence>
<protein>
    <submittedName>
        <fullName evidence="12">Putative Polycomb protein Sfmbt</fullName>
    </submittedName>
</protein>
<dbReference type="Proteomes" id="UP000076858">
    <property type="component" value="Unassembled WGS sequence"/>
</dbReference>
<evidence type="ECO:0000256" key="4">
    <source>
        <dbReference type="ARBA" id="ARBA00022771"/>
    </source>
</evidence>
<accession>A0A0N8D115</accession>
<dbReference type="InterPro" id="IPR047358">
    <property type="entry name" value="MBT_dSfmbt_rpt1"/>
</dbReference>
<dbReference type="PROSITE" id="PS50105">
    <property type="entry name" value="SAM_DOMAIN"/>
    <property type="match status" value="1"/>
</dbReference>
<keyword evidence="7" id="KW-0805">Transcription regulation</keyword>
<dbReference type="SMART" id="SM00454">
    <property type="entry name" value="SAM"/>
    <property type="match status" value="1"/>
</dbReference>
<dbReference type="CDD" id="cd20119">
    <property type="entry name" value="MBT_dSfmbt_rpt1"/>
    <property type="match status" value="1"/>
</dbReference>
<dbReference type="STRING" id="35525.A0A0N8D115"/>
<reference evidence="12 13" key="1">
    <citation type="submission" date="2016-03" db="EMBL/GenBank/DDBJ databases">
        <title>EvidentialGene: Evidence-directed Construction of Genes on Genomes.</title>
        <authorList>
            <person name="Gilbert D.G."/>
            <person name="Choi J.-H."/>
            <person name="Mockaitis K."/>
            <person name="Colbourne J."/>
            <person name="Pfrender M."/>
        </authorList>
    </citation>
    <scope>NUCLEOTIDE SEQUENCE [LARGE SCALE GENOMIC DNA]</scope>
    <source>
        <strain evidence="12 13">Xinb3</strain>
        <tissue evidence="12">Complete organism</tissue>
    </source>
</reference>
<gene>
    <name evidence="12" type="ORF">APZ42_027514</name>
</gene>
<evidence type="ECO:0000256" key="6">
    <source>
        <dbReference type="ARBA" id="ARBA00022853"/>
    </source>
</evidence>
<feature type="region of interest" description="Disordered" evidence="11">
    <location>
        <begin position="1"/>
        <end position="23"/>
    </location>
</feature>
<feature type="compositionally biased region" description="Polar residues" evidence="11">
    <location>
        <begin position="730"/>
        <end position="750"/>
    </location>
</feature>
<dbReference type="GO" id="GO:0005634">
    <property type="term" value="C:nucleus"/>
    <property type="evidence" value="ECO:0007669"/>
    <property type="project" value="UniProtKB-SubCell"/>
</dbReference>
<evidence type="ECO:0000256" key="8">
    <source>
        <dbReference type="ARBA" id="ARBA00023125"/>
    </source>
</evidence>
<dbReference type="InterPro" id="IPR013761">
    <property type="entry name" value="SAM/pointed_sf"/>
</dbReference>
<keyword evidence="10" id="KW-0539">Nucleus</keyword>
<dbReference type="AlphaFoldDB" id="A0A0N8D115"/>
<dbReference type="SUPFAM" id="SSF47769">
    <property type="entry name" value="SAM/Pointed domain"/>
    <property type="match status" value="1"/>
</dbReference>
<keyword evidence="13" id="KW-1185">Reference proteome</keyword>
<dbReference type="CDD" id="cd20100">
    <property type="entry name" value="MBT_dSfmbt-like_rpt4"/>
    <property type="match status" value="1"/>
</dbReference>
<dbReference type="GO" id="GO:0003677">
    <property type="term" value="F:DNA binding"/>
    <property type="evidence" value="ECO:0007669"/>
    <property type="project" value="UniProtKB-KW"/>
</dbReference>
<dbReference type="InterPro" id="IPR047359">
    <property type="entry name" value="MBT_dSfmbt_rpt2"/>
</dbReference>
<feature type="compositionally biased region" description="Polar residues" evidence="11">
    <location>
        <begin position="1"/>
        <end position="13"/>
    </location>
</feature>
<keyword evidence="3" id="KW-0677">Repeat</keyword>
<feature type="compositionally biased region" description="Basic residues" evidence="11">
    <location>
        <begin position="619"/>
        <end position="640"/>
    </location>
</feature>
<proteinExistence type="predicted"/>
<dbReference type="PANTHER" id="PTHR12247">
    <property type="entry name" value="POLYCOMB GROUP PROTEIN"/>
    <property type="match status" value="1"/>
</dbReference>
<dbReference type="InterPro" id="IPR038603">
    <property type="entry name" value="Znf_FCS_sf"/>
</dbReference>
<dbReference type="GO" id="GO:0003682">
    <property type="term" value="F:chromatin binding"/>
    <property type="evidence" value="ECO:0007669"/>
    <property type="project" value="TreeGrafter"/>
</dbReference>
<evidence type="ECO:0000256" key="5">
    <source>
        <dbReference type="ARBA" id="ARBA00022833"/>
    </source>
</evidence>
<dbReference type="InterPro" id="IPR050548">
    <property type="entry name" value="PcG_chromatin_remod_factors"/>
</dbReference>
<dbReference type="Pfam" id="PF00536">
    <property type="entry name" value="SAM_1"/>
    <property type="match status" value="1"/>
</dbReference>
<organism evidence="12 13">
    <name type="scientific">Daphnia magna</name>
    <dbReference type="NCBI Taxonomy" id="35525"/>
    <lineage>
        <taxon>Eukaryota</taxon>
        <taxon>Metazoa</taxon>
        <taxon>Ecdysozoa</taxon>
        <taxon>Arthropoda</taxon>
        <taxon>Crustacea</taxon>
        <taxon>Branchiopoda</taxon>
        <taxon>Diplostraca</taxon>
        <taxon>Cladocera</taxon>
        <taxon>Anomopoda</taxon>
        <taxon>Daphniidae</taxon>
        <taxon>Daphnia</taxon>
    </lineage>
</organism>
<evidence type="ECO:0000256" key="11">
    <source>
        <dbReference type="SAM" id="MobiDB-lite"/>
    </source>
</evidence>
<evidence type="ECO:0000256" key="3">
    <source>
        <dbReference type="ARBA" id="ARBA00022737"/>
    </source>
</evidence>
<dbReference type="Pfam" id="PF02820">
    <property type="entry name" value="MBT"/>
    <property type="match status" value="4"/>
</dbReference>
<dbReference type="InterPro" id="IPR001660">
    <property type="entry name" value="SAM"/>
</dbReference>
<dbReference type="PROSITE" id="PS51079">
    <property type="entry name" value="MBT"/>
    <property type="match status" value="4"/>
</dbReference>
<dbReference type="OrthoDB" id="5800688at2759"/>
<feature type="region of interest" description="Disordered" evidence="11">
    <location>
        <begin position="617"/>
        <end position="750"/>
    </location>
</feature>
<sequence>MGLASNGVSTVDKQTPGIDESTKSTEFLLVSHSHYEDSDGEDANHPGSKKIKPVDGLILKTPIAFQKDSDLDMIPIRKEGMAVCEKCGAIGVKHSFYTKERRFCSQACAKSFNEGPHMSSSNSEKRFNLLPGQQPTNRKLGQPTEDVHVYSNKKRLLLAKEIAGPDKDKYGFDWVEMLTEPGFVTPPISCFRHTPLCDTWASDVSIGMKVEVENTDTRQSAGSSDPQSYWVASVISLMGYKALLRYEGFGTDDSKDFWVNLAAEDVHPVGWCASKGKPLIPPRTIQDKYTEWREFLVKRLTGARSLPNQFHVRVLEACRSRFRVGMTVELIDRNRLSSIKVAVIDMIVGRRLFLRYEGSVPDEMGFCCHEESSLIHPVGWAYTVGHHIDALPSYLERCARKAFLPNDATSELFNEMKQSSGNGTHKFKEGMKLEAVDPLNLDNICVATVVRVLRHGYLMVRIDRQEVDANGDQIDDPGVFCYHSSSACIAPPGFCETNAIALKPPENYEGRFRWGDYLRQNKAIAAPESLFGGREENLPQFRVGMRVEAADLMDPRLVCVATIAQIAGRLVRIHFDGWSDDFDQWMDVSSPEIYPVGWCELAGYRLETPIAPVVAPVVKKGRKPGRGGRGKSRGGGRHSGRPPNSTTPSLVVTKRDRSPSADSSKPAIRGKAAKLVPVSIKKTQESPRSLRSRGGQNQNCPSPADEAPTAIQNQYQRSSRRKTDTEDADISNSSFGSPMNESWTSRSVPSTSAIVQKVLENGSTGESKDGNGKRIPRLIDVSAANRREALSGVAPLEWTSEDVAQFLRVNDCTAYCDTFTKASVDGPGLLSLSKDQVLKLTNMKLGPSVKIFDLVSQLKSKVGSVPHSRQQNITN</sequence>
<evidence type="ECO:0000256" key="10">
    <source>
        <dbReference type="ARBA" id="ARBA00023242"/>
    </source>
</evidence>
<keyword evidence="9" id="KW-0804">Transcription</keyword>
<keyword evidence="6" id="KW-0156">Chromatin regulator</keyword>
<keyword evidence="2" id="KW-0479">Metal-binding</keyword>
<dbReference type="InterPro" id="IPR004092">
    <property type="entry name" value="Mbt"/>
</dbReference>
<dbReference type="InterPro" id="IPR012313">
    <property type="entry name" value="Znf_FCS"/>
</dbReference>
<comment type="subcellular location">
    <subcellularLocation>
        <location evidence="1">Nucleus</location>
    </subcellularLocation>
</comment>
<evidence type="ECO:0000256" key="2">
    <source>
        <dbReference type="ARBA" id="ARBA00022723"/>
    </source>
</evidence>
<dbReference type="Gene3D" id="2.30.30.140">
    <property type="match status" value="4"/>
</dbReference>
<feature type="compositionally biased region" description="Polar residues" evidence="11">
    <location>
        <begin position="686"/>
        <end position="701"/>
    </location>
</feature>
<dbReference type="PANTHER" id="PTHR12247:SF104">
    <property type="entry name" value="POLYCOMB PROTEIN SFMBT"/>
    <property type="match status" value="1"/>
</dbReference>
<dbReference type="GO" id="GO:0008270">
    <property type="term" value="F:zinc ion binding"/>
    <property type="evidence" value="ECO:0007669"/>
    <property type="project" value="UniProtKB-KW"/>
</dbReference>
<keyword evidence="4" id="KW-0863">Zinc-finger</keyword>
<evidence type="ECO:0000256" key="9">
    <source>
        <dbReference type="ARBA" id="ARBA00023163"/>
    </source>
</evidence>
<dbReference type="GO" id="GO:0042393">
    <property type="term" value="F:histone binding"/>
    <property type="evidence" value="ECO:0007669"/>
    <property type="project" value="TreeGrafter"/>
</dbReference>
<dbReference type="CDD" id="cd20122">
    <property type="entry name" value="MBT_dSfmbt_rpt2"/>
    <property type="match status" value="1"/>
</dbReference>
<feature type="region of interest" description="Disordered" evidence="11">
    <location>
        <begin position="114"/>
        <end position="142"/>
    </location>
</feature>
<evidence type="ECO:0000256" key="1">
    <source>
        <dbReference type="ARBA" id="ARBA00004123"/>
    </source>
</evidence>
<keyword evidence="8" id="KW-0238">DNA-binding</keyword>
<comment type="caution">
    <text evidence="12">The sequence shown here is derived from an EMBL/GenBank/DDBJ whole genome shotgun (WGS) entry which is preliminary data.</text>
</comment>
<dbReference type="PROSITE" id="PS51024">
    <property type="entry name" value="ZF_FCS"/>
    <property type="match status" value="1"/>
</dbReference>